<evidence type="ECO:0000256" key="1">
    <source>
        <dbReference type="SAM" id="SignalP"/>
    </source>
</evidence>
<dbReference type="Proteomes" id="UP000321306">
    <property type="component" value="Unassembled WGS sequence"/>
</dbReference>
<dbReference type="OrthoDB" id="9783818at2"/>
<dbReference type="EMBL" id="BJXB01000006">
    <property type="protein sequence ID" value="GEM46004.1"/>
    <property type="molecule type" value="Genomic_DNA"/>
</dbReference>
<comment type="caution">
    <text evidence="3">The sequence shown here is derived from an EMBL/GenBank/DDBJ whole genome shotgun (WGS) entry which is preliminary data.</text>
</comment>
<gene>
    <name evidence="3" type="ORF">DC3_16390</name>
</gene>
<dbReference type="SMART" id="SM00327">
    <property type="entry name" value="VWA"/>
    <property type="match status" value="1"/>
</dbReference>
<keyword evidence="4" id="KW-1185">Reference proteome</keyword>
<dbReference type="Gene3D" id="3.40.50.410">
    <property type="entry name" value="von Willebrand factor, type A domain"/>
    <property type="match status" value="1"/>
</dbReference>
<feature type="chain" id="PRO_5022225393" description="VWFA domain-containing protein" evidence="1">
    <location>
        <begin position="22"/>
        <end position="837"/>
    </location>
</feature>
<dbReference type="AlphaFoldDB" id="A0A511MZH9"/>
<dbReference type="InterPro" id="IPR036465">
    <property type="entry name" value="vWFA_dom_sf"/>
</dbReference>
<evidence type="ECO:0000313" key="3">
    <source>
        <dbReference type="EMBL" id="GEM46004.1"/>
    </source>
</evidence>
<reference evidence="3 4" key="1">
    <citation type="submission" date="2019-07" db="EMBL/GenBank/DDBJ databases">
        <title>Whole genome shotgun sequence of Deinococcus cellulosilyticus NBRC 106333.</title>
        <authorList>
            <person name="Hosoyama A."/>
            <person name="Uohara A."/>
            <person name="Ohji S."/>
            <person name="Ichikawa N."/>
        </authorList>
    </citation>
    <scope>NUCLEOTIDE SEQUENCE [LARGE SCALE GENOMIC DNA]</scope>
    <source>
        <strain evidence="3 4">NBRC 106333</strain>
    </source>
</reference>
<accession>A0A511MZH9</accession>
<feature type="domain" description="VWFA" evidence="2">
    <location>
        <begin position="24"/>
        <end position="209"/>
    </location>
</feature>
<evidence type="ECO:0000313" key="4">
    <source>
        <dbReference type="Proteomes" id="UP000321306"/>
    </source>
</evidence>
<dbReference type="PROSITE" id="PS50234">
    <property type="entry name" value="VWFA"/>
    <property type="match status" value="1"/>
</dbReference>
<sequence>MKPFHRTLALMGALLLPAASAQTHVELILDASGSMYTKLPEGGQTRIQVARDVLSSFIGSLPEDPELNVGLRIYGAKTTAGTPGSCEDSELVLPMKGVDRAALQDTVKRTNPKGATPIAYSLLKAAEDFPNTPGKKLIVLVTDGQESCRGDLKATMEAFKKRGIDVDLRIIGIDLDERAVQSFQGVGTIENTRTAGALASALGRAVENVARAEVRTIPVTVQLTRDGQPDPGGSRVYLTDTVERSRQYDLSPTGRAGEFMASVPAGSYEATVESPGQERRTYSGINVNVGAPNRFSFETQKLDNRVTLTYATKSPLAGSKLEVNYAGAPATGEGWIALTTPDAPEGNYLNWAPVKGAQGAVGLTVPEEIQTYVFRYHFKNPDGSMQTLGKSEPFTPQKTTATVQVPQEVLSGQEFEVKWTGPSNEGDYVTVVRKDAPEGSYTQYFYATAKNENNKLPAPVEAGQFEVRYVTGQGNTLASTILNVKLDAYSVSGPTEAIAGSLIKVDWKGGGATGDYVTIVKAGAADNAYTDYEYAKSNSGTAELKTPSQPGEYEIRYNTERGKVYARAKITLKAGTYGLEFPAEAIAGSDLTIQWTGPGNPGDYITIVPKSAKDGTYMRYEYARAGDPDVKISTPSTPGDAEVRYMNESGNVVLFRKDLKLIGAKYDLDFARTALAGSRIPIKWTGPQNPGDFITIVPKGTQDGQYGAWEYTTNNPVNIQTPRAPGEYEIRYMNDQQGNIVMHREPLTLTAPKATLKAPASVNAGQEFTLEWTGPAGDGDQMVIVKKGSPSSATDNAIWPGEEAKITVNAPDEAGNYEIRYLTGEGQVLISIPLTVK</sequence>
<dbReference type="SUPFAM" id="SSF53300">
    <property type="entry name" value="vWA-like"/>
    <property type="match status" value="1"/>
</dbReference>
<protein>
    <recommendedName>
        <fullName evidence="2">VWFA domain-containing protein</fullName>
    </recommendedName>
</protein>
<proteinExistence type="predicted"/>
<feature type="signal peptide" evidence="1">
    <location>
        <begin position="1"/>
        <end position="21"/>
    </location>
</feature>
<dbReference type="InterPro" id="IPR002035">
    <property type="entry name" value="VWF_A"/>
</dbReference>
<evidence type="ECO:0000259" key="2">
    <source>
        <dbReference type="PROSITE" id="PS50234"/>
    </source>
</evidence>
<name>A0A511MZH9_DEIC1</name>
<dbReference type="RefSeq" id="WP_146883813.1">
    <property type="nucleotide sequence ID" value="NZ_BJXB01000006.1"/>
</dbReference>
<keyword evidence="1" id="KW-0732">Signal</keyword>
<organism evidence="3 4">
    <name type="scientific">Deinococcus cellulosilyticus (strain DSM 18568 / NBRC 106333 / KACC 11606 / 5516J-15)</name>
    <dbReference type="NCBI Taxonomy" id="1223518"/>
    <lineage>
        <taxon>Bacteria</taxon>
        <taxon>Thermotogati</taxon>
        <taxon>Deinococcota</taxon>
        <taxon>Deinococci</taxon>
        <taxon>Deinococcales</taxon>
        <taxon>Deinococcaceae</taxon>
        <taxon>Deinococcus</taxon>
    </lineage>
</organism>
<dbReference type="Pfam" id="PF13519">
    <property type="entry name" value="VWA_2"/>
    <property type="match status" value="1"/>
</dbReference>